<evidence type="ECO:0000256" key="2">
    <source>
        <dbReference type="ARBA" id="ARBA00022763"/>
    </source>
</evidence>
<protein>
    <recommendedName>
        <fullName evidence="8">Peptidase S24/S26A/S26B/S26C domain-containing protein</fullName>
    </recommendedName>
</protein>
<organism evidence="9 10">
    <name type="scientific">Candidatus Roizmanbacteria bacterium CG_4_9_14_0_2_um_filter_39_13</name>
    <dbReference type="NCBI Taxonomy" id="1974839"/>
    <lineage>
        <taxon>Bacteria</taxon>
        <taxon>Candidatus Roizmaniibacteriota</taxon>
    </lineage>
</organism>
<dbReference type="InterPro" id="IPR015927">
    <property type="entry name" value="Peptidase_S24_S26A/B/C"/>
</dbReference>
<dbReference type="AlphaFoldDB" id="A0A2M8EWZ9"/>
<dbReference type="SUPFAM" id="SSF46785">
    <property type="entry name" value="Winged helix' DNA-binding domain"/>
    <property type="match status" value="1"/>
</dbReference>
<proteinExistence type="inferred from homology"/>
<dbReference type="Pfam" id="PF00717">
    <property type="entry name" value="Peptidase_S24"/>
    <property type="match status" value="1"/>
</dbReference>
<evidence type="ECO:0000256" key="3">
    <source>
        <dbReference type="ARBA" id="ARBA00022801"/>
    </source>
</evidence>
<evidence type="ECO:0000256" key="4">
    <source>
        <dbReference type="ARBA" id="ARBA00022813"/>
    </source>
</evidence>
<keyword evidence="4 7" id="KW-0068">Autocatalytic cleavage</keyword>
<dbReference type="CDD" id="cd06529">
    <property type="entry name" value="S24_LexA-like"/>
    <property type="match status" value="1"/>
</dbReference>
<name>A0A2M8EWZ9_9BACT</name>
<dbReference type="Gene3D" id="2.10.109.10">
    <property type="entry name" value="Umud Fragment, subunit A"/>
    <property type="match status" value="1"/>
</dbReference>
<dbReference type="InterPro" id="IPR036388">
    <property type="entry name" value="WH-like_DNA-bd_sf"/>
</dbReference>
<evidence type="ECO:0000256" key="6">
    <source>
        <dbReference type="ARBA" id="ARBA00023236"/>
    </source>
</evidence>
<dbReference type="GO" id="GO:0003677">
    <property type="term" value="F:DNA binding"/>
    <property type="evidence" value="ECO:0007669"/>
    <property type="project" value="InterPro"/>
</dbReference>
<dbReference type="Gene3D" id="1.10.10.10">
    <property type="entry name" value="Winged helix-like DNA-binding domain superfamily/Winged helix DNA-binding domain"/>
    <property type="match status" value="1"/>
</dbReference>
<dbReference type="GO" id="GO:0006355">
    <property type="term" value="P:regulation of DNA-templated transcription"/>
    <property type="evidence" value="ECO:0007669"/>
    <property type="project" value="InterPro"/>
</dbReference>
<accession>A0A2M8EWZ9</accession>
<dbReference type="InterPro" id="IPR036286">
    <property type="entry name" value="LexA/Signal_pep-like_sf"/>
</dbReference>
<evidence type="ECO:0000256" key="1">
    <source>
        <dbReference type="ARBA" id="ARBA00007484"/>
    </source>
</evidence>
<dbReference type="PANTHER" id="PTHR33516:SF2">
    <property type="entry name" value="LEXA REPRESSOR-RELATED"/>
    <property type="match status" value="1"/>
</dbReference>
<dbReference type="GO" id="GO:0016787">
    <property type="term" value="F:hydrolase activity"/>
    <property type="evidence" value="ECO:0007669"/>
    <property type="project" value="UniProtKB-KW"/>
</dbReference>
<evidence type="ECO:0000313" key="10">
    <source>
        <dbReference type="Proteomes" id="UP000231383"/>
    </source>
</evidence>
<evidence type="ECO:0000256" key="5">
    <source>
        <dbReference type="ARBA" id="ARBA00023204"/>
    </source>
</evidence>
<dbReference type="PANTHER" id="PTHR33516">
    <property type="entry name" value="LEXA REPRESSOR"/>
    <property type="match status" value="1"/>
</dbReference>
<keyword evidence="3 7" id="KW-0378">Hydrolase</keyword>
<feature type="domain" description="Peptidase S24/S26A/S26B/S26C" evidence="8">
    <location>
        <begin position="67"/>
        <end position="179"/>
    </location>
</feature>
<evidence type="ECO:0000259" key="8">
    <source>
        <dbReference type="Pfam" id="PF00717"/>
    </source>
</evidence>
<dbReference type="InterPro" id="IPR036390">
    <property type="entry name" value="WH_DNA-bd_sf"/>
</dbReference>
<keyword evidence="5" id="KW-0234">DNA repair</keyword>
<evidence type="ECO:0000313" key="9">
    <source>
        <dbReference type="EMBL" id="PJC30406.1"/>
    </source>
</evidence>
<sequence length="191" mass="21775">MEQDILTPLKKFFRKNRRLPSYSEMLKIFGVPSKRTIYQYIQELVDEGFIQKLKGKLAPTKRFFGIPLLGNIQAGYPILAQQDKSYLTLDEYFIEKPDNSFLLRVTGDSMINAGIFEGDLVVIEQKGSWGAEDVVLAEIDNQWTLKILKKVNGKAHLEAANPAYPAFYPKQELKIHGVVKAVLRKMGKQIN</sequence>
<reference evidence="10" key="1">
    <citation type="submission" date="2017-09" db="EMBL/GenBank/DDBJ databases">
        <title>Depth-based differentiation of microbial function through sediment-hosted aquifers and enrichment of novel symbionts in the deep terrestrial subsurface.</title>
        <authorList>
            <person name="Probst A.J."/>
            <person name="Ladd B."/>
            <person name="Jarett J.K."/>
            <person name="Geller-Mcgrath D.E."/>
            <person name="Sieber C.M.K."/>
            <person name="Emerson J.B."/>
            <person name="Anantharaman K."/>
            <person name="Thomas B.C."/>
            <person name="Malmstrom R."/>
            <person name="Stieglmeier M."/>
            <person name="Klingl A."/>
            <person name="Woyke T."/>
            <person name="Ryan C.M."/>
            <person name="Banfield J.F."/>
        </authorList>
    </citation>
    <scope>NUCLEOTIDE SEQUENCE [LARGE SCALE GENOMIC DNA]</scope>
</reference>
<comment type="caution">
    <text evidence="9">The sequence shown here is derived from an EMBL/GenBank/DDBJ whole genome shotgun (WGS) entry which is preliminary data.</text>
</comment>
<dbReference type="SUPFAM" id="SSF51306">
    <property type="entry name" value="LexA/Signal peptidase"/>
    <property type="match status" value="1"/>
</dbReference>
<keyword evidence="2" id="KW-0227">DNA damage</keyword>
<dbReference type="Proteomes" id="UP000231383">
    <property type="component" value="Unassembled WGS sequence"/>
</dbReference>
<gene>
    <name evidence="9" type="ORF">CO051_05845</name>
</gene>
<keyword evidence="6" id="KW-0742">SOS response</keyword>
<dbReference type="InterPro" id="IPR050077">
    <property type="entry name" value="LexA_repressor"/>
</dbReference>
<comment type="similarity">
    <text evidence="1 7">Belongs to the peptidase S24 family.</text>
</comment>
<dbReference type="GO" id="GO:0006281">
    <property type="term" value="P:DNA repair"/>
    <property type="evidence" value="ECO:0007669"/>
    <property type="project" value="UniProtKB-KW"/>
</dbReference>
<dbReference type="PRINTS" id="PR00726">
    <property type="entry name" value="LEXASERPTASE"/>
</dbReference>
<dbReference type="InterPro" id="IPR039418">
    <property type="entry name" value="LexA-like"/>
</dbReference>
<dbReference type="GO" id="GO:0009432">
    <property type="term" value="P:SOS response"/>
    <property type="evidence" value="ECO:0007669"/>
    <property type="project" value="UniProtKB-KW"/>
</dbReference>
<dbReference type="EMBL" id="PFSC01000154">
    <property type="protein sequence ID" value="PJC30406.1"/>
    <property type="molecule type" value="Genomic_DNA"/>
</dbReference>
<evidence type="ECO:0000256" key="7">
    <source>
        <dbReference type="RuleBase" id="RU003991"/>
    </source>
</evidence>
<dbReference type="InterPro" id="IPR006197">
    <property type="entry name" value="Peptidase_S24_LexA"/>
</dbReference>